<dbReference type="Proteomes" id="UP000297595">
    <property type="component" value="Unassembled WGS sequence"/>
</dbReference>
<feature type="compositionally biased region" description="Gly residues" evidence="1">
    <location>
        <begin position="216"/>
        <end position="228"/>
    </location>
</feature>
<reference evidence="2 3" key="1">
    <citation type="submission" date="2019-03" db="EMBL/GenBank/DDBJ databases">
        <title>Nematode-trapping fungi genome.</title>
        <authorList>
            <person name="Vidal-Diez De Ulzurrun G."/>
        </authorList>
    </citation>
    <scope>NUCLEOTIDE SEQUENCE [LARGE SCALE GENOMIC DNA]</scope>
    <source>
        <strain evidence="2 3">TWF154</strain>
    </source>
</reference>
<evidence type="ECO:0000256" key="1">
    <source>
        <dbReference type="SAM" id="MobiDB-lite"/>
    </source>
</evidence>
<comment type="caution">
    <text evidence="2">The sequence shown here is derived from an EMBL/GenBank/DDBJ whole genome shotgun (WGS) entry which is preliminary data.</text>
</comment>
<gene>
    <name evidence="2" type="ORF">EYR41_004677</name>
</gene>
<feature type="compositionally biased region" description="Polar residues" evidence="1">
    <location>
        <begin position="258"/>
        <end position="272"/>
    </location>
</feature>
<feature type="region of interest" description="Disordered" evidence="1">
    <location>
        <begin position="85"/>
        <end position="105"/>
    </location>
</feature>
<organism evidence="2 3">
    <name type="scientific">Orbilia oligospora</name>
    <name type="common">Nematode-trapping fungus</name>
    <name type="synonym">Arthrobotrys oligospora</name>
    <dbReference type="NCBI Taxonomy" id="2813651"/>
    <lineage>
        <taxon>Eukaryota</taxon>
        <taxon>Fungi</taxon>
        <taxon>Dikarya</taxon>
        <taxon>Ascomycota</taxon>
        <taxon>Pezizomycotina</taxon>
        <taxon>Orbiliomycetes</taxon>
        <taxon>Orbiliales</taxon>
        <taxon>Orbiliaceae</taxon>
        <taxon>Orbilia</taxon>
    </lineage>
</organism>
<protein>
    <submittedName>
        <fullName evidence="2">Uncharacterized protein</fullName>
    </submittedName>
</protein>
<name>A0A8H2HNG4_ORBOL</name>
<sequence length="361" mass="39855">MGVKRNDDENPIKPNMFYKEGVMKIRCPPEREVYDRRPHGDHPSVPIEDWPIWANLGTRLEVYRLIRGRQHSCISCRCDDRGGMWPRLPPPPPKNGGPPGTGGDCHGQTAADRCAVILGCFCFATLTQPTATNLAATLENYQDAINQIPGQMMRWTNNFNEVLDGIARDMAVPYGDVGGGWITEPVPNIHSEPYFEDGEEDFEWARHEYGYYGPRYGPGPGSGSGSGSGPIAKRESTDVDRPTCGVNEGPRRARGHKPSSSDNESPTATTKCGSEADTIYSSYYAVLFILLYTGAPVRACLRTETKTKINATKITNDILYRASEVGYPNYSSLRSLFARIDLDTRRLCYDTALPAHSLAPG</sequence>
<accession>A0A8H2HNG4</accession>
<feature type="compositionally biased region" description="Pro residues" evidence="1">
    <location>
        <begin position="87"/>
        <end position="96"/>
    </location>
</feature>
<feature type="region of interest" description="Disordered" evidence="1">
    <location>
        <begin position="216"/>
        <end position="272"/>
    </location>
</feature>
<proteinExistence type="predicted"/>
<dbReference type="EMBL" id="SOZJ01000002">
    <property type="protein sequence ID" value="TGJ72809.1"/>
    <property type="molecule type" value="Genomic_DNA"/>
</dbReference>
<feature type="non-terminal residue" evidence="2">
    <location>
        <position position="361"/>
    </location>
</feature>
<dbReference type="AlphaFoldDB" id="A0A8H2HNG4"/>
<feature type="compositionally biased region" description="Basic and acidic residues" evidence="1">
    <location>
        <begin position="232"/>
        <end position="241"/>
    </location>
</feature>
<evidence type="ECO:0000313" key="2">
    <source>
        <dbReference type="EMBL" id="TGJ72809.1"/>
    </source>
</evidence>
<evidence type="ECO:0000313" key="3">
    <source>
        <dbReference type="Proteomes" id="UP000297595"/>
    </source>
</evidence>